<feature type="transmembrane region" description="Helical" evidence="10">
    <location>
        <begin position="154"/>
        <end position="178"/>
    </location>
</feature>
<feature type="transmembrane region" description="Helical" evidence="10">
    <location>
        <begin position="73"/>
        <end position="93"/>
    </location>
</feature>
<evidence type="ECO:0000256" key="2">
    <source>
        <dbReference type="ARBA" id="ARBA00011085"/>
    </source>
</evidence>
<reference evidence="11" key="1">
    <citation type="submission" date="2020-05" db="EMBL/GenBank/DDBJ databases">
        <title>Mycena genomes resolve the evolution of fungal bioluminescence.</title>
        <authorList>
            <person name="Tsai I.J."/>
        </authorList>
    </citation>
    <scope>NUCLEOTIDE SEQUENCE</scope>
    <source>
        <strain evidence="11">110903Hualien_Pintung</strain>
    </source>
</reference>
<evidence type="ECO:0000256" key="3">
    <source>
        <dbReference type="ARBA" id="ARBA00022507"/>
    </source>
</evidence>
<accession>A0A8H6TK35</accession>
<dbReference type="OrthoDB" id="2874149at2759"/>
<keyword evidence="6" id="KW-0297">G-protein coupled receptor</keyword>
<feature type="transmembrane region" description="Helical" evidence="10">
    <location>
        <begin position="113"/>
        <end position="134"/>
    </location>
</feature>
<comment type="subcellular location">
    <subcellularLocation>
        <location evidence="1">Membrane</location>
        <topology evidence="1">Multi-pass membrane protein</topology>
    </subcellularLocation>
</comment>
<dbReference type="AlphaFoldDB" id="A0A8H6TK35"/>
<keyword evidence="4 10" id="KW-0812">Transmembrane</keyword>
<evidence type="ECO:0000256" key="6">
    <source>
        <dbReference type="ARBA" id="ARBA00023040"/>
    </source>
</evidence>
<keyword evidence="12" id="KW-1185">Reference proteome</keyword>
<keyword evidence="5 10" id="KW-1133">Transmembrane helix</keyword>
<dbReference type="CDD" id="cd14966">
    <property type="entry name" value="7tmD_STE3"/>
    <property type="match status" value="1"/>
</dbReference>
<evidence type="ECO:0000256" key="10">
    <source>
        <dbReference type="SAM" id="Phobius"/>
    </source>
</evidence>
<dbReference type="Pfam" id="PF02076">
    <property type="entry name" value="STE3"/>
    <property type="match status" value="1"/>
</dbReference>
<dbReference type="PRINTS" id="PR00899">
    <property type="entry name" value="GPCRSTE3"/>
</dbReference>
<dbReference type="GO" id="GO:0004932">
    <property type="term" value="F:mating-type factor pheromone receptor activity"/>
    <property type="evidence" value="ECO:0007669"/>
    <property type="project" value="InterPro"/>
</dbReference>
<sequence length="384" mass="43232">MGIPIALLPFSTMALLLPTIPHHWQMRPDSFATLSMIAWLMLTNLIEGVNAAIWENEVDPAPKGLAVNVWCDIGTKLIIGASAGMPGSCLCLARRLYRIISGNDIGERKRKDWIFDITLCWMMPVLVMGLHIIVQGHRFDLVLHFGCTPTIYFSWPSLIIINLPIALCGVFSTIYSAFTLRTLYARHRLARMRIHYHSTVTATTIANKQPPQPTTSFMTFVRLLAVTFLLGTLTTASIIFQLYSDFHGIGLEPWTSWAYVHWGFGAIYTFESADFTTLGVVSQWLLWLAWPLGGIVFFLLFGLGKDVRREWIERWTTIKAWYKGVHRPRTPLPIKDIQQDDSSHTRFSEVIIIGPGLGLDGFENPGPRAESSQSFTTCTENTAV</sequence>
<feature type="transmembrane region" description="Helical" evidence="10">
    <location>
        <begin position="31"/>
        <end position="53"/>
    </location>
</feature>
<feature type="transmembrane region" description="Helical" evidence="10">
    <location>
        <begin position="284"/>
        <end position="304"/>
    </location>
</feature>
<comment type="caution">
    <text evidence="11">The sequence shown here is derived from an EMBL/GenBank/DDBJ whole genome shotgun (WGS) entry which is preliminary data.</text>
</comment>
<dbReference type="EMBL" id="JACAZE010000004">
    <property type="protein sequence ID" value="KAF7318604.1"/>
    <property type="molecule type" value="Genomic_DNA"/>
</dbReference>
<keyword evidence="8" id="KW-0675">Receptor</keyword>
<evidence type="ECO:0000313" key="11">
    <source>
        <dbReference type="EMBL" id="KAF7318604.1"/>
    </source>
</evidence>
<dbReference type="GO" id="GO:0005886">
    <property type="term" value="C:plasma membrane"/>
    <property type="evidence" value="ECO:0007669"/>
    <property type="project" value="TreeGrafter"/>
</dbReference>
<gene>
    <name evidence="11" type="ORF">HMN09_00371300</name>
</gene>
<comment type="similarity">
    <text evidence="2">Belongs to the G-protein coupled receptor 4 family.</text>
</comment>
<dbReference type="PANTHER" id="PTHR28097:SF1">
    <property type="entry name" value="PHEROMONE A FACTOR RECEPTOR"/>
    <property type="match status" value="1"/>
</dbReference>
<evidence type="ECO:0000256" key="4">
    <source>
        <dbReference type="ARBA" id="ARBA00022692"/>
    </source>
</evidence>
<keyword evidence="9" id="KW-0807">Transducer</keyword>
<evidence type="ECO:0000313" key="12">
    <source>
        <dbReference type="Proteomes" id="UP000613580"/>
    </source>
</evidence>
<feature type="transmembrane region" description="Helical" evidence="10">
    <location>
        <begin position="6"/>
        <end position="24"/>
    </location>
</feature>
<keyword evidence="3" id="KW-0589">Pheromone response</keyword>
<dbReference type="InterPro" id="IPR001499">
    <property type="entry name" value="GPCR_STE3"/>
</dbReference>
<evidence type="ECO:0000256" key="1">
    <source>
        <dbReference type="ARBA" id="ARBA00004141"/>
    </source>
</evidence>
<dbReference type="GO" id="GO:0000750">
    <property type="term" value="P:pheromone-dependent signal transduction involved in conjugation with cellular fusion"/>
    <property type="evidence" value="ECO:0007669"/>
    <property type="project" value="TreeGrafter"/>
</dbReference>
<keyword evidence="7 10" id="KW-0472">Membrane</keyword>
<dbReference type="PANTHER" id="PTHR28097">
    <property type="entry name" value="PHEROMONE A FACTOR RECEPTOR"/>
    <property type="match status" value="1"/>
</dbReference>
<evidence type="ECO:0000256" key="8">
    <source>
        <dbReference type="ARBA" id="ARBA00023170"/>
    </source>
</evidence>
<evidence type="ECO:0000256" key="7">
    <source>
        <dbReference type="ARBA" id="ARBA00023136"/>
    </source>
</evidence>
<organism evidence="11 12">
    <name type="scientific">Mycena chlorophos</name>
    <name type="common">Agaric fungus</name>
    <name type="synonym">Agaricus chlorophos</name>
    <dbReference type="NCBI Taxonomy" id="658473"/>
    <lineage>
        <taxon>Eukaryota</taxon>
        <taxon>Fungi</taxon>
        <taxon>Dikarya</taxon>
        <taxon>Basidiomycota</taxon>
        <taxon>Agaricomycotina</taxon>
        <taxon>Agaricomycetes</taxon>
        <taxon>Agaricomycetidae</taxon>
        <taxon>Agaricales</taxon>
        <taxon>Marasmiineae</taxon>
        <taxon>Mycenaceae</taxon>
        <taxon>Mycena</taxon>
    </lineage>
</organism>
<proteinExistence type="inferred from homology"/>
<dbReference type="Proteomes" id="UP000613580">
    <property type="component" value="Unassembled WGS sequence"/>
</dbReference>
<name>A0A8H6TK35_MYCCL</name>
<evidence type="ECO:0000256" key="9">
    <source>
        <dbReference type="ARBA" id="ARBA00023224"/>
    </source>
</evidence>
<protein>
    <submittedName>
        <fullName evidence="11">Short-chain dehydrogenase/reductase family protein</fullName>
    </submittedName>
</protein>
<feature type="transmembrane region" description="Helical" evidence="10">
    <location>
        <begin position="220"/>
        <end position="243"/>
    </location>
</feature>
<evidence type="ECO:0000256" key="5">
    <source>
        <dbReference type="ARBA" id="ARBA00022989"/>
    </source>
</evidence>